<accession>A0A915JQA3</accession>
<evidence type="ECO:0000313" key="1">
    <source>
        <dbReference type="Proteomes" id="UP000887565"/>
    </source>
</evidence>
<evidence type="ECO:0000313" key="2">
    <source>
        <dbReference type="WBParaSite" id="nRc.2.0.1.t28390-RA"/>
    </source>
</evidence>
<protein>
    <submittedName>
        <fullName evidence="2">Uncharacterized protein</fullName>
    </submittedName>
</protein>
<proteinExistence type="predicted"/>
<dbReference type="Proteomes" id="UP000887565">
    <property type="component" value="Unplaced"/>
</dbReference>
<dbReference type="AlphaFoldDB" id="A0A915JQA3"/>
<reference evidence="2" key="1">
    <citation type="submission" date="2022-11" db="UniProtKB">
        <authorList>
            <consortium name="WormBaseParasite"/>
        </authorList>
    </citation>
    <scope>IDENTIFICATION</scope>
</reference>
<dbReference type="WBParaSite" id="nRc.2.0.1.t28390-RA">
    <property type="protein sequence ID" value="nRc.2.0.1.t28390-RA"/>
    <property type="gene ID" value="nRc.2.0.1.g28390"/>
</dbReference>
<name>A0A915JQA3_ROMCU</name>
<sequence>MKGDWLKLQLNSVKSLTDRSHILSMVLQPSNSMLCNSSLHFTLRYGEGKSDDSDEGSWWFDETILSMHTACAHNNYYW</sequence>
<keyword evidence="1" id="KW-1185">Reference proteome</keyword>
<organism evidence="1 2">
    <name type="scientific">Romanomermis culicivorax</name>
    <name type="common">Nematode worm</name>
    <dbReference type="NCBI Taxonomy" id="13658"/>
    <lineage>
        <taxon>Eukaryota</taxon>
        <taxon>Metazoa</taxon>
        <taxon>Ecdysozoa</taxon>
        <taxon>Nematoda</taxon>
        <taxon>Enoplea</taxon>
        <taxon>Dorylaimia</taxon>
        <taxon>Mermithida</taxon>
        <taxon>Mermithoidea</taxon>
        <taxon>Mermithidae</taxon>
        <taxon>Romanomermis</taxon>
    </lineage>
</organism>